<dbReference type="EMBL" id="CAADFP010000039">
    <property type="protein sequence ID" value="VFK26862.1"/>
    <property type="molecule type" value="Genomic_DNA"/>
</dbReference>
<accession>A0A450W0I4</accession>
<evidence type="ECO:0000313" key="2">
    <source>
        <dbReference type="EMBL" id="VFK26862.1"/>
    </source>
</evidence>
<reference evidence="1" key="1">
    <citation type="submission" date="2019-02" db="EMBL/GenBank/DDBJ databases">
        <authorList>
            <person name="Gruber-Vodicka R. H."/>
            <person name="Seah K. B. B."/>
        </authorList>
    </citation>
    <scope>NUCLEOTIDE SEQUENCE</scope>
    <source>
        <strain evidence="1">BECK_S312</strain>
        <strain evidence="2">BECK_S426</strain>
    </source>
</reference>
<dbReference type="Pfam" id="PF12784">
    <property type="entry name" value="PDDEXK_2"/>
    <property type="match status" value="1"/>
</dbReference>
<gene>
    <name evidence="1" type="ORF">BECKLPF1236A_GA0070988_1003918</name>
    <name evidence="2" type="ORF">BECKLPF1236C_GA0070990_1003918</name>
</gene>
<sequence length="330" mass="38642">MSISRYFNPYTDFGFKKLFGEEANKDLLIDFLNQLLPEHHQIAELNFRNSEQLPDIPLKRKAIFDIHCLSTTGERFIVEMQKVRVPFFKDRSVFYATFPIRDQAKKGEWLFNLDPVYLIAILDFIYDEAREMQKLRRDVALRDQDGDLFFDKLHFKFLQMPLFTKQEHELSTHFDKWLYFLKNLESFDHIPAILDEPIFQKAFHTAELANLNHEQYRAYEENLLDHWTIKATMLAIENESETRGLAKGLEKGLAKGLEKGRAEGLAKGLAKGRVEGRAEGEIALLRRQLIRRFGDLPDWAEARLAEADASRFETWSERILEATSLSAFFE</sequence>
<dbReference type="EMBL" id="CAADFM010000039">
    <property type="protein sequence ID" value="VFK10529.1"/>
    <property type="molecule type" value="Genomic_DNA"/>
</dbReference>
<dbReference type="AlphaFoldDB" id="A0A450W0I4"/>
<proteinExistence type="predicted"/>
<dbReference type="PANTHER" id="PTHR41317">
    <property type="entry name" value="PD-(D_E)XK NUCLEASE FAMILY TRANSPOSASE"/>
    <property type="match status" value="1"/>
</dbReference>
<evidence type="ECO:0008006" key="3">
    <source>
        <dbReference type="Google" id="ProtNLM"/>
    </source>
</evidence>
<evidence type="ECO:0000313" key="1">
    <source>
        <dbReference type="EMBL" id="VFK10529.1"/>
    </source>
</evidence>
<dbReference type="InterPro" id="IPR010106">
    <property type="entry name" value="RpnA"/>
</dbReference>
<dbReference type="NCBIfam" id="TIGR01784">
    <property type="entry name" value="T_den_put_tspse"/>
    <property type="match status" value="1"/>
</dbReference>
<name>A0A450W0I4_9GAMM</name>
<protein>
    <recommendedName>
        <fullName evidence="3">DUF4351 domain-containing protein</fullName>
    </recommendedName>
</protein>
<organism evidence="1">
    <name type="scientific">Candidatus Kentrum sp. LPFa</name>
    <dbReference type="NCBI Taxonomy" id="2126335"/>
    <lineage>
        <taxon>Bacteria</taxon>
        <taxon>Pseudomonadati</taxon>
        <taxon>Pseudomonadota</taxon>
        <taxon>Gammaproteobacteria</taxon>
        <taxon>Candidatus Kentrum</taxon>
    </lineage>
</organism>
<dbReference type="PANTHER" id="PTHR41317:SF1">
    <property type="entry name" value="PD-(D_E)XK NUCLEASE FAMILY TRANSPOSASE"/>
    <property type="match status" value="1"/>
</dbReference>